<dbReference type="Gene3D" id="2.30.30.40">
    <property type="entry name" value="SH3 Domains"/>
    <property type="match status" value="1"/>
</dbReference>
<feature type="domain" description="Desmoplakin SH3" evidence="13">
    <location>
        <begin position="438"/>
        <end position="503"/>
    </location>
</feature>
<dbReference type="Gene3D" id="1.20.58.1060">
    <property type="match status" value="1"/>
</dbReference>
<evidence type="ECO:0000259" key="13">
    <source>
        <dbReference type="Pfam" id="PF17902"/>
    </source>
</evidence>
<dbReference type="FunFam" id="3.30.160.780:FF:000001">
    <property type="entry name" value="Plectin a"/>
    <property type="match status" value="1"/>
</dbReference>
<dbReference type="CDD" id="cd00176">
    <property type="entry name" value="SPEC"/>
    <property type="match status" value="1"/>
</dbReference>
<evidence type="ECO:0000256" key="8">
    <source>
        <dbReference type="ARBA" id="ARBA00023054"/>
    </source>
</evidence>
<dbReference type="SUPFAM" id="SSF75399">
    <property type="entry name" value="Plakin repeat"/>
    <property type="match status" value="4"/>
</dbReference>
<dbReference type="InterPro" id="IPR041615">
    <property type="entry name" value="Desmoplakin_SH3"/>
</dbReference>
<accession>A0AAY5KTC1</accession>
<dbReference type="Pfam" id="PF18373">
    <property type="entry name" value="Spectrin_2"/>
    <property type="match status" value="1"/>
</dbReference>
<dbReference type="GeneTree" id="ENSGT00940000154843"/>
<dbReference type="FunFam" id="1.20.58.60:FF:000010">
    <property type="entry name" value="plectin isoform X2"/>
    <property type="match status" value="1"/>
</dbReference>
<evidence type="ECO:0000256" key="3">
    <source>
        <dbReference type="ARBA" id="ARBA00009109"/>
    </source>
</evidence>
<evidence type="ECO:0000256" key="4">
    <source>
        <dbReference type="ARBA" id="ARBA00022475"/>
    </source>
</evidence>
<keyword evidence="7" id="KW-0965">Cell junction</keyword>
<keyword evidence="5" id="KW-0597">Phosphoprotein</keyword>
<dbReference type="Pfam" id="PF17902">
    <property type="entry name" value="SH3_10"/>
    <property type="match status" value="1"/>
</dbReference>
<proteinExistence type="inferred from homology"/>
<dbReference type="PANTHER" id="PTHR23169">
    <property type="entry name" value="ENVOPLAKIN"/>
    <property type="match status" value="1"/>
</dbReference>
<comment type="similarity">
    <text evidence="3">Belongs to the plakin or cytolinker family.</text>
</comment>
<dbReference type="GO" id="GO:0005737">
    <property type="term" value="C:cytoplasm"/>
    <property type="evidence" value="ECO:0007669"/>
    <property type="project" value="TreeGrafter"/>
</dbReference>
<dbReference type="GO" id="GO:0005882">
    <property type="term" value="C:intermediate filament"/>
    <property type="evidence" value="ECO:0007669"/>
    <property type="project" value="TreeGrafter"/>
</dbReference>
<reference evidence="15 16" key="1">
    <citation type="submission" date="2020-02" db="EMBL/GenBank/DDBJ databases">
        <title>Esox lucius (northern pike) genome, fEsoLuc1, primary haplotype.</title>
        <authorList>
            <person name="Myers G."/>
            <person name="Karagic N."/>
            <person name="Meyer A."/>
            <person name="Pippel M."/>
            <person name="Reichard M."/>
            <person name="Winkler S."/>
            <person name="Tracey A."/>
            <person name="Sims Y."/>
            <person name="Howe K."/>
            <person name="Rhie A."/>
            <person name="Formenti G."/>
            <person name="Durbin R."/>
            <person name="Fedrigo O."/>
            <person name="Jarvis E.D."/>
        </authorList>
    </citation>
    <scope>NUCLEOTIDE SEQUENCE [LARGE SCALE GENOMIC DNA]</scope>
</reference>
<evidence type="ECO:0000313" key="16">
    <source>
        <dbReference type="Proteomes" id="UP000265140"/>
    </source>
</evidence>
<feature type="coiled-coil region" evidence="11">
    <location>
        <begin position="302"/>
        <end position="329"/>
    </location>
</feature>
<comment type="function">
    <text evidence="10">Involved in the organization of desmosome cell-cell junctions. Of particular importance in cell adhesion in the skin and during cardiac development. May also play a role in the regulation of Wnt, TGF-beta and Hippo signaling pathways.</text>
</comment>
<dbReference type="Gene3D" id="3.30.160.780">
    <property type="match status" value="1"/>
</dbReference>
<dbReference type="GO" id="GO:0030057">
    <property type="term" value="C:desmosome"/>
    <property type="evidence" value="ECO:0007669"/>
    <property type="project" value="UniProtKB-SubCell"/>
</dbReference>
<reference evidence="15" key="3">
    <citation type="submission" date="2025-09" db="UniProtKB">
        <authorList>
            <consortium name="Ensembl"/>
        </authorList>
    </citation>
    <scope>IDENTIFICATION</scope>
</reference>
<dbReference type="Pfam" id="PF21019">
    <property type="entry name" value="Spectrin_3"/>
    <property type="match status" value="1"/>
</dbReference>
<dbReference type="GO" id="GO:0005198">
    <property type="term" value="F:structural molecule activity"/>
    <property type="evidence" value="ECO:0007669"/>
    <property type="project" value="TreeGrafter"/>
</dbReference>
<feature type="compositionally biased region" description="Low complexity" evidence="12">
    <location>
        <begin position="2185"/>
        <end position="2203"/>
    </location>
</feature>
<keyword evidence="4" id="KW-1003">Cell membrane</keyword>
<evidence type="ECO:0000256" key="6">
    <source>
        <dbReference type="ARBA" id="ARBA00022737"/>
    </source>
</evidence>
<feature type="compositionally biased region" description="Polar residues" evidence="12">
    <location>
        <begin position="2138"/>
        <end position="2154"/>
    </location>
</feature>
<dbReference type="Gene3D" id="3.90.1290.10">
    <property type="entry name" value="Plakin repeat"/>
    <property type="match status" value="3"/>
</dbReference>
<dbReference type="GO" id="GO:0002934">
    <property type="term" value="P:desmosome organization"/>
    <property type="evidence" value="ECO:0007669"/>
    <property type="project" value="UniProtKB-ARBA"/>
</dbReference>
<feature type="region of interest" description="Disordered" evidence="12">
    <location>
        <begin position="1829"/>
        <end position="1903"/>
    </location>
</feature>
<keyword evidence="9" id="KW-0472">Membrane</keyword>
<feature type="compositionally biased region" description="Polar residues" evidence="12">
    <location>
        <begin position="1"/>
        <end position="10"/>
    </location>
</feature>
<keyword evidence="16" id="KW-1185">Reference proteome</keyword>
<dbReference type="GO" id="GO:0031101">
    <property type="term" value="P:fin regeneration"/>
    <property type="evidence" value="ECO:0007669"/>
    <property type="project" value="UniProtKB-ARBA"/>
</dbReference>
<evidence type="ECO:0000259" key="14">
    <source>
        <dbReference type="Pfam" id="PF18373"/>
    </source>
</evidence>
<dbReference type="PANTHER" id="PTHR23169:SF26">
    <property type="entry name" value="DESMOPLAKIN"/>
    <property type="match status" value="1"/>
</dbReference>
<dbReference type="GO" id="GO:0045104">
    <property type="term" value="P:intermediate filament cytoskeleton organization"/>
    <property type="evidence" value="ECO:0007669"/>
    <property type="project" value="InterPro"/>
</dbReference>
<evidence type="ECO:0000256" key="10">
    <source>
        <dbReference type="ARBA" id="ARBA00056058"/>
    </source>
</evidence>
<feature type="region of interest" description="Disordered" evidence="12">
    <location>
        <begin position="2138"/>
        <end position="2203"/>
    </location>
</feature>
<evidence type="ECO:0000256" key="12">
    <source>
        <dbReference type="SAM" id="MobiDB-lite"/>
    </source>
</evidence>
<dbReference type="GO" id="GO:0060047">
    <property type="term" value="P:heart contraction"/>
    <property type="evidence" value="ECO:0007669"/>
    <property type="project" value="UniProtKB-ARBA"/>
</dbReference>
<evidence type="ECO:0000256" key="1">
    <source>
        <dbReference type="ARBA" id="ARBA00004236"/>
    </source>
</evidence>
<dbReference type="GO" id="GO:0042060">
    <property type="term" value="P:wound healing"/>
    <property type="evidence" value="ECO:0007669"/>
    <property type="project" value="TreeGrafter"/>
</dbReference>
<dbReference type="Pfam" id="PF00681">
    <property type="entry name" value="Plectin"/>
    <property type="match status" value="9"/>
</dbReference>
<evidence type="ECO:0000256" key="9">
    <source>
        <dbReference type="ARBA" id="ARBA00023136"/>
    </source>
</evidence>
<evidence type="ECO:0000313" key="15">
    <source>
        <dbReference type="Ensembl" id="ENSELUP00000092423.1"/>
    </source>
</evidence>
<dbReference type="Gene3D" id="1.20.58.60">
    <property type="match status" value="3"/>
</dbReference>
<dbReference type="Pfam" id="PF21097">
    <property type="entry name" value="SR_plectin_7"/>
    <property type="match status" value="1"/>
</dbReference>
<dbReference type="InterPro" id="IPR001101">
    <property type="entry name" value="Plectin_repeat"/>
</dbReference>
<name>A0AAY5KTC1_ESOLU</name>
<dbReference type="GO" id="GO:0005886">
    <property type="term" value="C:plasma membrane"/>
    <property type="evidence" value="ECO:0007669"/>
    <property type="project" value="UniProtKB-SubCell"/>
</dbReference>
<protein>
    <recommendedName>
        <fullName evidence="17">Desmoplakin b</fullName>
    </recommendedName>
</protein>
<sequence length="2203" mass="247671">MSLYDSQRGLSVNRRAGSRPDLSGGNVQYVRTELHGGNGYGQEYIEGGGYDYGTLKMSMGAGAGGQGQSLRQQAFILQGQCQDYLRKAEHCLQTGGDSERFMPMAKETIEQMKACAVELRQMGQPNDGVIRSVDMCMDQFKRVHMAINGTMQRRSRGTRGSRGSGAWEEAGRSFSDAIGWIRQQKRLIETSPWGDNSAAIEQQLISHSKFHNSIQRSPEVELARDELIKKGDKANQHALDQEWDSLQKMSHGRSSQLRDLQQIIEEISREIMWVNEREEEELVFDWGDKNIDLYVPKKQESYSKLMSALEEKEKDLNKLKLKVESLLNNNHPASDKIEAYMDTLQTQWSWLLQITKCIHVHLKENSAYSQFFKEANETYGKLQKQRDYISKTFTSDRNTPLDNLLERLKALEMEKERIMENKRQVQHLVSMSKNIVRLKPRNPEEKPSSSVIVQALCDFRQDQKVILKGNEAILKDNSQRSKWQVAGPGGLDMLVPSVCLLVPPPNTLGVNLANKIEQFYEAILSIWNQLYINIKSLISWQYCVQDITRINSLTISMLSRMRPEEYRSILKSLETHYSEFLQSSQGSEMFKDEDKRSMESQYSGAQSHYDQLVVQLPSYVNQQTISEKQVQVQVQETRTQAAPPVEVNRLEQASKMEEVNIVPAKRDEVKQEVVKKKVVKKKVQEVTSQSLTELNTLRLRLEAAEAGLTQHIHICLGEDRVNDCGLRITQLESVQRDVESIREEYLRLRGIVLKELEGMTDSDKATFLRSQLSLIDERLGGLEGCSEAYLQRLWALRALLESVSRAEDTVKVYEARLTEKETTSLDPAEVEDYMSTLKSMRAELEGKRNILVSMETDLGKAVDWNSRVSGSFHRCDVDLSRYSDQVNQLTDRWRRTQSQIDSRLKDLDGYRGKLQQYHATSSVLSDWIGATRQKQDALQTTKIDSLTALDEHINKQKALNSEIKGKRETVEDVLRDNDTCVNSIKDYELELTSYSAGLETLLNIPLKRTILQSPSTQLTEEATSLQTRYIELLTLSGDYYKYLGELHQNMEELKSSSLIQSTQTQYSEMVMERDALLLKLQQTDQDRSRSQNLEEELNRIKLSLESELRLKLRLQEENDKVKKDLQYWKVQYESKENATVQVNSEKDKLERERSSLKIEIERLMKELKEVEDMYNSRLHTTQNQLSELNSFRETLEAELRKHKARPSTFTIQTQTDEIEKKDLDPDTLVFNSIRKTVTAKQLLDCGVIGKLTYSQLLKGQKTVSDVSVDIKLNLKGTGAIAGVATGPQGKMSLTEAKKDNILSKDSAILLLEAQAATGHIVDPRANEKMTVEEACKRGVVDKEDRERLLAAEAACLGYRDPKTTKTLSVGQAMRKGLIDRDTALRMLQAQESVGGIIDPVLSVFLTKDAAKDRDLIDEDLYRALNQQPECYLDPDTQMEASYVSLKRRCKVEPTTGLLLLPAPDKPVTVKGLRGEVSVMDLVDANLLEKSDMEQLKNGKLSSQDIEDRLRSYLRGSTCIAGVYDEANDKTLSIYQAMKEGLLRPGTTLELLEAQAASGFMIDPVNNLCLTVADAYKRGLAGPEFKDKLLSAERAVTGYKDPGTDKVISLFQAIEKGLIEKGHGIRLLEAQIASGGIIDPWHSHRIEVDTAYKKGYFGKEMNQILMDEGDDTKGFFDPNNQDHLTYLQLKKRCIIDKKTGLVLLPIKDKNKQLSQPDTQKNTLRKRRVVIVDPDTKKEMSVTEAYSKGLIDHETFLELSQQECEWEEITITSNDGSTRLVIIDKKAGIQYDIRELLEKKVIDQSVYDQYRSQTITLSQFADMITSKTKTVQSPVSSSVSPSTAKVSSTSSSSFSSSTTNSNRITSNSATSVKAQKTSSIIGGSTNGSTAPGSSTTDGSVGGSSTIFRTNISSSASQPDNTFSPSYQKHITSVSVSLTGPAESVIFEEELSPVGAIFDMEALEKISISEAHKRGLVDSISAQRLLEAQACTGGIVNPSDGRRLSIQEASRQGIIENDMATRLKPAQKAYIGFEDIKSKRKMSAAEAMKEKWLPYEAGHRFLEFQFVTGGLYDPELERRRTIEEALKEGWLDGRGAQKLQDMRHHSKTLTCPKTKLKISYKEALDNCLVEENTGVKMLQAASTSSRGISSPYNFSAPGSSSGSRTGSRTGSRRGSVDLGSSSSPGRFSIVSSSTYSRTSFSSSSTS</sequence>
<dbReference type="FunFam" id="3.90.1290.10:FF:000002">
    <property type="entry name" value="Plectin a"/>
    <property type="match status" value="1"/>
</dbReference>
<dbReference type="GO" id="GO:0061436">
    <property type="term" value="P:establishment of skin barrier"/>
    <property type="evidence" value="ECO:0007669"/>
    <property type="project" value="UniProtKB-ARBA"/>
</dbReference>
<evidence type="ECO:0008006" key="17">
    <source>
        <dbReference type="Google" id="ProtNLM"/>
    </source>
</evidence>
<dbReference type="Proteomes" id="UP000265140">
    <property type="component" value="Chromosome 8"/>
</dbReference>
<feature type="coiled-coil region" evidence="11">
    <location>
        <begin position="1090"/>
        <end position="1205"/>
    </location>
</feature>
<feature type="coiled-coil region" evidence="11">
    <location>
        <begin position="401"/>
        <end position="428"/>
    </location>
</feature>
<dbReference type="SMART" id="SM00150">
    <property type="entry name" value="SPEC"/>
    <property type="match status" value="3"/>
</dbReference>
<dbReference type="GO" id="GO:0014704">
    <property type="term" value="C:intercalated disc"/>
    <property type="evidence" value="ECO:0007669"/>
    <property type="project" value="TreeGrafter"/>
</dbReference>
<dbReference type="InterPro" id="IPR043197">
    <property type="entry name" value="Plakin"/>
</dbReference>
<keyword evidence="6" id="KW-0677">Repeat</keyword>
<organism evidence="15 16">
    <name type="scientific">Esox lucius</name>
    <name type="common">Northern pike</name>
    <dbReference type="NCBI Taxonomy" id="8010"/>
    <lineage>
        <taxon>Eukaryota</taxon>
        <taxon>Metazoa</taxon>
        <taxon>Chordata</taxon>
        <taxon>Craniata</taxon>
        <taxon>Vertebrata</taxon>
        <taxon>Euteleostomi</taxon>
        <taxon>Actinopterygii</taxon>
        <taxon>Neopterygii</taxon>
        <taxon>Teleostei</taxon>
        <taxon>Protacanthopterygii</taxon>
        <taxon>Esociformes</taxon>
        <taxon>Esocidae</taxon>
        <taxon>Esox</taxon>
    </lineage>
</organism>
<dbReference type="InterPro" id="IPR035915">
    <property type="entry name" value="Plakin_repeat_sf"/>
</dbReference>
<dbReference type="SUPFAM" id="SSF46966">
    <property type="entry name" value="Spectrin repeat"/>
    <property type="match status" value="3"/>
</dbReference>
<dbReference type="InterPro" id="IPR018159">
    <property type="entry name" value="Spectrin/alpha-actinin"/>
</dbReference>
<keyword evidence="8 11" id="KW-0175">Coiled coil</keyword>
<dbReference type="SMART" id="SM00250">
    <property type="entry name" value="PLEC"/>
    <property type="match status" value="16"/>
</dbReference>
<comment type="subcellular location">
    <subcellularLocation>
        <location evidence="2">Cell junction</location>
        <location evidence="2">Desmosome</location>
    </subcellularLocation>
    <subcellularLocation>
        <location evidence="1">Cell membrane</location>
    </subcellularLocation>
</comment>
<evidence type="ECO:0000256" key="7">
    <source>
        <dbReference type="ARBA" id="ARBA00022949"/>
    </source>
</evidence>
<dbReference type="InterPro" id="IPR041573">
    <property type="entry name" value="Desmoplakin_Spectrin-like"/>
</dbReference>
<dbReference type="GO" id="GO:0098609">
    <property type="term" value="P:cell-cell adhesion"/>
    <property type="evidence" value="ECO:0007669"/>
    <property type="project" value="TreeGrafter"/>
</dbReference>
<reference evidence="15" key="2">
    <citation type="submission" date="2025-08" db="UniProtKB">
        <authorList>
            <consortium name="Ensembl"/>
        </authorList>
    </citation>
    <scope>IDENTIFICATION</scope>
</reference>
<feature type="compositionally biased region" description="Low complexity" evidence="12">
    <location>
        <begin position="2155"/>
        <end position="2170"/>
    </location>
</feature>
<feature type="coiled-coil region" evidence="11">
    <location>
        <begin position="796"/>
        <end position="823"/>
    </location>
</feature>
<feature type="region of interest" description="Disordered" evidence="12">
    <location>
        <begin position="1"/>
        <end position="26"/>
    </location>
</feature>
<evidence type="ECO:0000256" key="5">
    <source>
        <dbReference type="ARBA" id="ARBA00022553"/>
    </source>
</evidence>
<dbReference type="Ensembl" id="ENSELUT00000108401.1">
    <property type="protein sequence ID" value="ENSELUP00000092423.1"/>
    <property type="gene ID" value="ENSELUG00000001958.3"/>
</dbReference>
<evidence type="ECO:0000256" key="11">
    <source>
        <dbReference type="SAM" id="Coils"/>
    </source>
</evidence>
<dbReference type="FunFam" id="3.90.1290.10:FF:000001">
    <property type="entry name" value="Plectin a"/>
    <property type="match status" value="2"/>
</dbReference>
<feature type="domain" description="Desmoplakin spectrin-like" evidence="14">
    <location>
        <begin position="538"/>
        <end position="615"/>
    </location>
</feature>
<evidence type="ECO:0000256" key="2">
    <source>
        <dbReference type="ARBA" id="ARBA00004568"/>
    </source>
</evidence>